<organism evidence="3 4">
    <name type="scientific">Phakopsora pachyrhizi</name>
    <name type="common">Asian soybean rust disease fungus</name>
    <dbReference type="NCBI Taxonomy" id="170000"/>
    <lineage>
        <taxon>Eukaryota</taxon>
        <taxon>Fungi</taxon>
        <taxon>Dikarya</taxon>
        <taxon>Basidiomycota</taxon>
        <taxon>Pucciniomycotina</taxon>
        <taxon>Pucciniomycetes</taxon>
        <taxon>Pucciniales</taxon>
        <taxon>Phakopsoraceae</taxon>
        <taxon>Phakopsora</taxon>
    </lineage>
</organism>
<sequence length="231" mass="26016">MIIMFFVKLYKPLIFLLPFIRFIKSFSLTAPGKGTIWDLDSTNQIRWKSLNTDPSRIDIIITQNRTNGGDLKKGGGGDKNNDDNNDDKMFIKTIKNNVSKNEDGIQILAKSIKDLKVGSNYQIWIVSPINGDSLAQSETFSIVSFNNKPDKNNSSKKSQPPNNSTNLSTNSTKPNELQLQPQLNQKNDSTEFPFHPQIIPTIKLMSSSEKSFKQVSLCCIIFLQILKLAFI</sequence>
<feature type="compositionally biased region" description="Low complexity" evidence="1">
    <location>
        <begin position="155"/>
        <end position="177"/>
    </location>
</feature>
<evidence type="ECO:0000256" key="2">
    <source>
        <dbReference type="SAM" id="SignalP"/>
    </source>
</evidence>
<name>A0AAV0BAR0_PHAPC</name>
<dbReference type="EMBL" id="CALTRL010005342">
    <property type="protein sequence ID" value="CAH7684348.1"/>
    <property type="molecule type" value="Genomic_DNA"/>
</dbReference>
<protein>
    <submittedName>
        <fullName evidence="3">Expressed protein</fullName>
    </submittedName>
</protein>
<evidence type="ECO:0000256" key="1">
    <source>
        <dbReference type="SAM" id="MobiDB-lite"/>
    </source>
</evidence>
<feature type="signal peptide" evidence="2">
    <location>
        <begin position="1"/>
        <end position="25"/>
    </location>
</feature>
<dbReference type="AlphaFoldDB" id="A0AAV0BAR0"/>
<gene>
    <name evidence="3" type="ORF">PPACK8108_LOCUS18485</name>
</gene>
<accession>A0AAV0BAR0</accession>
<keyword evidence="2" id="KW-0732">Signal</keyword>
<evidence type="ECO:0000313" key="3">
    <source>
        <dbReference type="EMBL" id="CAH7684348.1"/>
    </source>
</evidence>
<feature type="chain" id="PRO_5043549836" evidence="2">
    <location>
        <begin position="26"/>
        <end position="231"/>
    </location>
</feature>
<keyword evidence="4" id="KW-1185">Reference proteome</keyword>
<reference evidence="3" key="1">
    <citation type="submission" date="2022-06" db="EMBL/GenBank/DDBJ databases">
        <authorList>
            <consortium name="SYNGENTA / RWTH Aachen University"/>
        </authorList>
    </citation>
    <scope>NUCLEOTIDE SEQUENCE</scope>
</reference>
<dbReference type="Proteomes" id="UP001153365">
    <property type="component" value="Unassembled WGS sequence"/>
</dbReference>
<evidence type="ECO:0000313" key="4">
    <source>
        <dbReference type="Proteomes" id="UP001153365"/>
    </source>
</evidence>
<feature type="region of interest" description="Disordered" evidence="1">
    <location>
        <begin position="145"/>
        <end position="177"/>
    </location>
</feature>
<comment type="caution">
    <text evidence="3">The sequence shown here is derived from an EMBL/GenBank/DDBJ whole genome shotgun (WGS) entry which is preliminary data.</text>
</comment>
<proteinExistence type="predicted"/>